<accession>A0A1M4VLS3</accession>
<dbReference type="STRING" id="1120975.SAMN02746064_01041"/>
<evidence type="ECO:0000313" key="1">
    <source>
        <dbReference type="EMBL" id="SHE69974.1"/>
    </source>
</evidence>
<dbReference type="AlphaFoldDB" id="A0A1M4VLS3"/>
<dbReference type="EMBL" id="FQTU01000005">
    <property type="protein sequence ID" value="SHE69974.1"/>
    <property type="molecule type" value="Genomic_DNA"/>
</dbReference>
<protein>
    <submittedName>
        <fullName evidence="1">Uncharacterized protein</fullName>
    </submittedName>
</protein>
<gene>
    <name evidence="1" type="ORF">SAMN02746064_01041</name>
</gene>
<reference evidence="1 2" key="1">
    <citation type="submission" date="2016-11" db="EMBL/GenBank/DDBJ databases">
        <authorList>
            <person name="Jaros S."/>
            <person name="Januszkiewicz K."/>
            <person name="Wedrychowicz H."/>
        </authorList>
    </citation>
    <scope>NUCLEOTIDE SEQUENCE [LARGE SCALE GENOMIC DNA]</scope>
    <source>
        <strain evidence="1 2">DSM 14828</strain>
    </source>
</reference>
<keyword evidence="2" id="KW-1185">Reference proteome</keyword>
<evidence type="ECO:0000313" key="2">
    <source>
        <dbReference type="Proteomes" id="UP000184251"/>
    </source>
</evidence>
<proteinExistence type="predicted"/>
<sequence length="64" mass="7726">MKMKKAEDIKIYYEDETGTIILENEIDKYNLSQMFEESQIFWGEHGGYFVHIEDQYLPLEDFVL</sequence>
<dbReference type="Proteomes" id="UP000184251">
    <property type="component" value="Unassembled WGS sequence"/>
</dbReference>
<name>A0A1M4VLS3_9FIRM</name>
<organism evidence="1 2">
    <name type="scientific">Alkalibacter saccharofermentans DSM 14828</name>
    <dbReference type="NCBI Taxonomy" id="1120975"/>
    <lineage>
        <taxon>Bacteria</taxon>
        <taxon>Bacillati</taxon>
        <taxon>Bacillota</taxon>
        <taxon>Clostridia</taxon>
        <taxon>Eubacteriales</taxon>
        <taxon>Eubacteriaceae</taxon>
        <taxon>Alkalibacter</taxon>
    </lineage>
</organism>
<dbReference type="RefSeq" id="WP_073270023.1">
    <property type="nucleotide sequence ID" value="NZ_FQTU01000005.1"/>
</dbReference>